<dbReference type="Proteomes" id="UP000045706">
    <property type="component" value="Unassembled WGS sequence"/>
</dbReference>
<dbReference type="EMBL" id="CVQI01037980">
    <property type="protein sequence ID" value="CRK48838.1"/>
    <property type="molecule type" value="Genomic_DNA"/>
</dbReference>
<evidence type="ECO:0000313" key="3">
    <source>
        <dbReference type="Proteomes" id="UP000044602"/>
    </source>
</evidence>
<gene>
    <name evidence="1" type="ORF">BN1708_020266</name>
    <name evidence="2" type="ORF">BN1723_020669</name>
</gene>
<dbReference type="EMBL" id="CVQH01024734">
    <property type="protein sequence ID" value="CRK37314.1"/>
    <property type="molecule type" value="Genomic_DNA"/>
</dbReference>
<dbReference type="Proteomes" id="UP000044602">
    <property type="component" value="Unassembled WGS sequence"/>
</dbReference>
<feature type="non-terminal residue" evidence="2">
    <location>
        <position position="1"/>
    </location>
</feature>
<proteinExistence type="predicted"/>
<accession>A0A0G4NQS6</accession>
<protein>
    <submittedName>
        <fullName evidence="2">Uncharacterized protein</fullName>
    </submittedName>
</protein>
<sequence length="11" mass="1189">DADQGRAQEEA</sequence>
<evidence type="ECO:0000313" key="4">
    <source>
        <dbReference type="Proteomes" id="UP000045706"/>
    </source>
</evidence>
<evidence type="ECO:0000313" key="1">
    <source>
        <dbReference type="EMBL" id="CRK37314.1"/>
    </source>
</evidence>
<organism evidence="2 4">
    <name type="scientific">Verticillium longisporum</name>
    <name type="common">Verticillium dahliae var. longisporum</name>
    <dbReference type="NCBI Taxonomy" id="100787"/>
    <lineage>
        <taxon>Eukaryota</taxon>
        <taxon>Fungi</taxon>
        <taxon>Dikarya</taxon>
        <taxon>Ascomycota</taxon>
        <taxon>Pezizomycotina</taxon>
        <taxon>Sordariomycetes</taxon>
        <taxon>Hypocreomycetidae</taxon>
        <taxon>Glomerellales</taxon>
        <taxon>Plectosphaerellaceae</taxon>
        <taxon>Verticillium</taxon>
    </lineage>
</organism>
<reference evidence="3 4" key="1">
    <citation type="submission" date="2015-05" db="EMBL/GenBank/DDBJ databases">
        <authorList>
            <person name="Fogelqvist Johan"/>
        </authorList>
    </citation>
    <scope>NUCLEOTIDE SEQUENCE [LARGE SCALE GENOMIC DNA]</scope>
    <source>
        <strain evidence="1">VL1</strain>
        <strain evidence="2">VL2</strain>
    </source>
</reference>
<name>A0A0G4NQS6_VERLO</name>
<keyword evidence="3" id="KW-1185">Reference proteome</keyword>
<evidence type="ECO:0000313" key="2">
    <source>
        <dbReference type="EMBL" id="CRK48838.1"/>
    </source>
</evidence>